<keyword evidence="5" id="KW-0547">Nucleotide-binding</keyword>
<dbReference type="Pfam" id="PF00005">
    <property type="entry name" value="ABC_tran"/>
    <property type="match status" value="1"/>
</dbReference>
<evidence type="ECO:0000256" key="4">
    <source>
        <dbReference type="ARBA" id="ARBA00022475"/>
    </source>
</evidence>
<dbReference type="PROSITE" id="PS00211">
    <property type="entry name" value="ABC_TRANSPORTER_1"/>
    <property type="match status" value="1"/>
</dbReference>
<sequence length="259" mass="28243">MSVSTMNEASPASDNTTPVLSAVGVVKRFGDNVVLRGLDLDVAAHEVVVLLGASGSGKSTLLRCANLLERVDDGQIFLSGVDITDPRANADKIRARIGVVFQHYNLFPHMSVLDNVTLAARKVHGWDKDRARERGLELSDRIGLKDKAKEYPDRLSGGQQQRVAIARALATNPELLLLDEITAALDPVLVGEVLDLVREIKAQGSTILMATHEISFARQAADRVVFLRGGQIVEQGPPEQVIDDPREQATRDFLARILR</sequence>
<evidence type="ECO:0000313" key="11">
    <source>
        <dbReference type="Proteomes" id="UP000759246"/>
    </source>
</evidence>
<evidence type="ECO:0000256" key="5">
    <source>
        <dbReference type="ARBA" id="ARBA00022741"/>
    </source>
</evidence>
<reference evidence="10" key="1">
    <citation type="submission" date="2020-04" db="EMBL/GenBank/DDBJ databases">
        <title>Deep metagenomics examines the oral microbiome during advanced dental caries in children, revealing novel taxa and co-occurrences with host molecules.</title>
        <authorList>
            <person name="Baker J.L."/>
            <person name="Morton J.T."/>
            <person name="Dinis M."/>
            <person name="Alvarez R."/>
            <person name="Tran N.C."/>
            <person name="Knight R."/>
            <person name="Edlund A."/>
        </authorList>
    </citation>
    <scope>NUCLEOTIDE SEQUENCE</scope>
    <source>
        <strain evidence="10">JCVI_30_bin.13</strain>
    </source>
</reference>
<dbReference type="GO" id="GO:0015424">
    <property type="term" value="F:ABC-type amino acid transporter activity"/>
    <property type="evidence" value="ECO:0007669"/>
    <property type="project" value="InterPro"/>
</dbReference>
<accession>A0A929RP13</accession>
<dbReference type="InterPro" id="IPR017871">
    <property type="entry name" value="ABC_transporter-like_CS"/>
</dbReference>
<dbReference type="PROSITE" id="PS50893">
    <property type="entry name" value="ABC_TRANSPORTER_2"/>
    <property type="match status" value="1"/>
</dbReference>
<keyword evidence="3" id="KW-0813">Transport</keyword>
<feature type="domain" description="ABC transporter" evidence="9">
    <location>
        <begin position="20"/>
        <end position="254"/>
    </location>
</feature>
<dbReference type="InterPro" id="IPR030679">
    <property type="entry name" value="ABC_ATPase_HisP-typ"/>
</dbReference>
<dbReference type="SMART" id="SM00382">
    <property type="entry name" value="AAA"/>
    <property type="match status" value="1"/>
</dbReference>
<dbReference type="InterPro" id="IPR003593">
    <property type="entry name" value="AAA+_ATPase"/>
</dbReference>
<dbReference type="SUPFAM" id="SSF52540">
    <property type="entry name" value="P-loop containing nucleoside triphosphate hydrolases"/>
    <property type="match status" value="1"/>
</dbReference>
<evidence type="ECO:0000256" key="7">
    <source>
        <dbReference type="ARBA" id="ARBA00022970"/>
    </source>
</evidence>
<comment type="similarity">
    <text evidence="2">Belongs to the ABC transporter superfamily.</text>
</comment>
<dbReference type="PANTHER" id="PTHR43166">
    <property type="entry name" value="AMINO ACID IMPORT ATP-BINDING PROTEIN"/>
    <property type="match status" value="1"/>
</dbReference>
<keyword evidence="6 10" id="KW-0067">ATP-binding</keyword>
<evidence type="ECO:0000256" key="3">
    <source>
        <dbReference type="ARBA" id="ARBA00022448"/>
    </source>
</evidence>
<dbReference type="PANTHER" id="PTHR43166:SF9">
    <property type="entry name" value="GLUTAMATE_ASPARTATE IMPORT ATP-BINDING PROTEIN GLTL"/>
    <property type="match status" value="1"/>
</dbReference>
<gene>
    <name evidence="10" type="ORF">HXK09_04790</name>
</gene>
<evidence type="ECO:0000256" key="1">
    <source>
        <dbReference type="ARBA" id="ARBA00004202"/>
    </source>
</evidence>
<dbReference type="Proteomes" id="UP000759246">
    <property type="component" value="Unassembled WGS sequence"/>
</dbReference>
<keyword evidence="4" id="KW-1003">Cell membrane</keyword>
<dbReference type="GO" id="GO:0005886">
    <property type="term" value="C:plasma membrane"/>
    <property type="evidence" value="ECO:0007669"/>
    <property type="project" value="UniProtKB-SubCell"/>
</dbReference>
<dbReference type="InterPro" id="IPR003439">
    <property type="entry name" value="ABC_transporter-like_ATP-bd"/>
</dbReference>
<dbReference type="Gene3D" id="3.40.50.300">
    <property type="entry name" value="P-loop containing nucleotide triphosphate hydrolases"/>
    <property type="match status" value="1"/>
</dbReference>
<protein>
    <submittedName>
        <fullName evidence="10">Amino acid ABC transporter ATP-binding protein</fullName>
    </submittedName>
</protein>
<dbReference type="AlphaFoldDB" id="A0A929RP13"/>
<dbReference type="InterPro" id="IPR050086">
    <property type="entry name" value="MetN_ABC_transporter-like"/>
</dbReference>
<evidence type="ECO:0000256" key="6">
    <source>
        <dbReference type="ARBA" id="ARBA00022840"/>
    </source>
</evidence>
<evidence type="ECO:0000256" key="8">
    <source>
        <dbReference type="ARBA" id="ARBA00023136"/>
    </source>
</evidence>
<comment type="subcellular location">
    <subcellularLocation>
        <location evidence="1">Cell membrane</location>
        <topology evidence="1">Peripheral membrane protein</topology>
    </subcellularLocation>
</comment>
<keyword evidence="8" id="KW-0472">Membrane</keyword>
<name>A0A929RP13_9ACTO</name>
<evidence type="ECO:0000313" key="10">
    <source>
        <dbReference type="EMBL" id="MBF0966465.1"/>
    </source>
</evidence>
<comment type="caution">
    <text evidence="10">The sequence shown here is derived from an EMBL/GenBank/DDBJ whole genome shotgun (WGS) entry which is preliminary data.</text>
</comment>
<dbReference type="EMBL" id="JABZGF010000117">
    <property type="protein sequence ID" value="MBF0966465.1"/>
    <property type="molecule type" value="Genomic_DNA"/>
</dbReference>
<proteinExistence type="inferred from homology"/>
<dbReference type="GO" id="GO:0016887">
    <property type="term" value="F:ATP hydrolysis activity"/>
    <property type="evidence" value="ECO:0007669"/>
    <property type="project" value="InterPro"/>
</dbReference>
<evidence type="ECO:0000256" key="2">
    <source>
        <dbReference type="ARBA" id="ARBA00005417"/>
    </source>
</evidence>
<evidence type="ECO:0000259" key="9">
    <source>
        <dbReference type="PROSITE" id="PS50893"/>
    </source>
</evidence>
<dbReference type="PIRSF" id="PIRSF039085">
    <property type="entry name" value="ABC_ATPase_HisP"/>
    <property type="match status" value="1"/>
</dbReference>
<keyword evidence="7" id="KW-0029">Amino-acid transport</keyword>
<dbReference type="InterPro" id="IPR027417">
    <property type="entry name" value="P-loop_NTPase"/>
</dbReference>
<organism evidence="10 11">
    <name type="scientific">Actinomyces bouchesdurhonensis</name>
    <dbReference type="NCBI Taxonomy" id="1852361"/>
    <lineage>
        <taxon>Bacteria</taxon>
        <taxon>Bacillati</taxon>
        <taxon>Actinomycetota</taxon>
        <taxon>Actinomycetes</taxon>
        <taxon>Actinomycetales</taxon>
        <taxon>Actinomycetaceae</taxon>
        <taxon>Actinomyces</taxon>
    </lineage>
</organism>
<dbReference type="GO" id="GO:0005524">
    <property type="term" value="F:ATP binding"/>
    <property type="evidence" value="ECO:0007669"/>
    <property type="project" value="UniProtKB-KW"/>
</dbReference>